<accession>A0A183EPV9</accession>
<dbReference type="WBParaSite" id="GPUH_0002302801-mRNA-1">
    <property type="protein sequence ID" value="GPUH_0002302801-mRNA-1"/>
    <property type="gene ID" value="GPUH_0002302801"/>
</dbReference>
<dbReference type="AlphaFoldDB" id="A0A183EPV9"/>
<name>A0A183EPV9_9BILA</name>
<protein>
    <submittedName>
        <fullName evidence="1">Transcriptional regulator</fullName>
    </submittedName>
</protein>
<organism evidence="1">
    <name type="scientific">Gongylonema pulchrum</name>
    <dbReference type="NCBI Taxonomy" id="637853"/>
    <lineage>
        <taxon>Eukaryota</taxon>
        <taxon>Metazoa</taxon>
        <taxon>Ecdysozoa</taxon>
        <taxon>Nematoda</taxon>
        <taxon>Chromadorea</taxon>
        <taxon>Rhabditida</taxon>
        <taxon>Spirurina</taxon>
        <taxon>Spiruromorpha</taxon>
        <taxon>Spiruroidea</taxon>
        <taxon>Gongylonematidae</taxon>
        <taxon>Gongylonema</taxon>
    </lineage>
</organism>
<reference evidence="1" key="1">
    <citation type="submission" date="2016-06" db="UniProtKB">
        <authorList>
            <consortium name="WormBaseParasite"/>
        </authorList>
    </citation>
    <scope>IDENTIFICATION</scope>
</reference>
<evidence type="ECO:0000313" key="1">
    <source>
        <dbReference type="WBParaSite" id="GPUH_0002302801-mRNA-1"/>
    </source>
</evidence>
<proteinExistence type="predicted"/>
<sequence length="62" mass="6234">LEAAEDLRTDAPVVAPLGKRKRSGIVNTGSATAAALPSDACSLRNIKYASYSGGDVAAGLSE</sequence>